<keyword evidence="2" id="KW-1003">Cell membrane</keyword>
<evidence type="ECO:0000313" key="9">
    <source>
        <dbReference type="Proteomes" id="UP000069205"/>
    </source>
</evidence>
<reference evidence="8 9" key="1">
    <citation type="journal article" date="2015" name="Proc. Natl. Acad. Sci. U.S.A.">
        <title>Expanded metabolic versatility of ubiquitous nitrite-oxidizing bacteria from the genus Nitrospira.</title>
        <authorList>
            <person name="Koch H."/>
            <person name="Lucker S."/>
            <person name="Albertsen M."/>
            <person name="Kitzinger K."/>
            <person name="Herbold C."/>
            <person name="Spieck E."/>
            <person name="Nielsen P.H."/>
            <person name="Wagner M."/>
            <person name="Daims H."/>
        </authorList>
    </citation>
    <scope>NUCLEOTIDE SEQUENCE [LARGE SCALE GENOMIC DNA]</scope>
    <source>
        <strain evidence="8 9">NSP M-1</strain>
    </source>
</reference>
<dbReference type="KEGG" id="nmv:NITMOv2_0239"/>
<protein>
    <recommendedName>
        <fullName evidence="10">FIST C-domain domain-containing protein</fullName>
    </recommendedName>
</protein>
<dbReference type="RefSeq" id="WP_053378129.1">
    <property type="nucleotide sequence ID" value="NZ_CP011801.1"/>
</dbReference>
<keyword evidence="5" id="KW-0472">Membrane</keyword>
<dbReference type="PANTHER" id="PTHR14939:SF5">
    <property type="entry name" value="F-BOX ONLY PROTEIN 22"/>
    <property type="match status" value="1"/>
</dbReference>
<evidence type="ECO:0000256" key="3">
    <source>
        <dbReference type="ARBA" id="ARBA00022692"/>
    </source>
</evidence>
<gene>
    <name evidence="8" type="ORF">NITMOv2_0239</name>
</gene>
<evidence type="ECO:0000256" key="2">
    <source>
        <dbReference type="ARBA" id="ARBA00022475"/>
    </source>
</evidence>
<proteinExistence type="predicted"/>
<dbReference type="InterPro" id="IPR013702">
    <property type="entry name" value="FIST_domain_N"/>
</dbReference>
<keyword evidence="9" id="KW-1185">Reference proteome</keyword>
<sequence>MPSLSSTSSRPTTGFHFAASLSRKTDTEAAARDLADDIQAKLNASPSDLACLFFSSHHRGQVSLLSEILVERLRPRLMIGCSGEGVIAGPEELETAPAVALWTACLPAVTVEPVRLTFSPAQDRFDLAGWPDPDVPDASFLLLADPFTTPMQEVLTMLNHRYPGTPAVGGLAGGGQDAGENRLILQEEVFEDGLVGARLSGPLDVRPIISQGCRPIGERYVVTKAEHNLIHELSGAPALQRLQAVYESLGSEDRRRAHRALHIGIVIDEQRNHFERGDFLVRNLVGADQATGAVAIGDIVQEGQTVQFHLRDAQSASEDLNLLLAADRAHHRNPPLGALMFSCCGRGQGLFGRLHHDSETAAERLGTIPLAGFFAQGEIGPVGGRNFLHGYTASLAIFAERPTGTIHH</sequence>
<dbReference type="EMBL" id="CP011801">
    <property type="protein sequence ID" value="ALA56678.1"/>
    <property type="molecule type" value="Genomic_DNA"/>
</dbReference>
<dbReference type="AlphaFoldDB" id="A0A0K2G6V2"/>
<dbReference type="SMART" id="SM00897">
    <property type="entry name" value="FIST"/>
    <property type="match status" value="1"/>
</dbReference>
<evidence type="ECO:0000259" key="6">
    <source>
        <dbReference type="SMART" id="SM00897"/>
    </source>
</evidence>
<evidence type="ECO:0000256" key="4">
    <source>
        <dbReference type="ARBA" id="ARBA00022989"/>
    </source>
</evidence>
<dbReference type="PATRIC" id="fig|42253.5.peg.232"/>
<feature type="domain" description="FIST C-domain" evidence="7">
    <location>
        <begin position="238"/>
        <end position="382"/>
    </location>
</feature>
<evidence type="ECO:0000256" key="1">
    <source>
        <dbReference type="ARBA" id="ARBA00004651"/>
    </source>
</evidence>
<dbReference type="InterPro" id="IPR019494">
    <property type="entry name" value="FIST_C"/>
</dbReference>
<feature type="domain" description="FIST" evidence="6">
    <location>
        <begin position="46"/>
        <end position="237"/>
    </location>
</feature>
<accession>A0A0K2G6V2</accession>
<evidence type="ECO:0000313" key="8">
    <source>
        <dbReference type="EMBL" id="ALA56678.1"/>
    </source>
</evidence>
<dbReference type="PANTHER" id="PTHR14939">
    <property type="entry name" value="F-BOX ONLY PROTEIN 22"/>
    <property type="match status" value="1"/>
</dbReference>
<keyword evidence="3" id="KW-0812">Transmembrane</keyword>
<dbReference type="Proteomes" id="UP000069205">
    <property type="component" value="Chromosome"/>
</dbReference>
<evidence type="ECO:0000256" key="5">
    <source>
        <dbReference type="ARBA" id="ARBA00023136"/>
    </source>
</evidence>
<dbReference type="Pfam" id="PF08495">
    <property type="entry name" value="FIST"/>
    <property type="match status" value="1"/>
</dbReference>
<dbReference type="GO" id="GO:0005886">
    <property type="term" value="C:plasma membrane"/>
    <property type="evidence" value="ECO:0007669"/>
    <property type="project" value="UniProtKB-SubCell"/>
</dbReference>
<evidence type="ECO:0000259" key="7">
    <source>
        <dbReference type="SMART" id="SM01204"/>
    </source>
</evidence>
<name>A0A0K2G6V2_NITMO</name>
<keyword evidence="4" id="KW-1133">Transmembrane helix</keyword>
<dbReference type="PIRSF" id="PIRSF018953">
    <property type="entry name" value="UCP018953"/>
    <property type="match status" value="1"/>
</dbReference>
<dbReference type="SMART" id="SM01204">
    <property type="entry name" value="FIST_C"/>
    <property type="match status" value="1"/>
</dbReference>
<organism evidence="8 9">
    <name type="scientific">Nitrospira moscoviensis</name>
    <dbReference type="NCBI Taxonomy" id="42253"/>
    <lineage>
        <taxon>Bacteria</taxon>
        <taxon>Pseudomonadati</taxon>
        <taxon>Nitrospirota</taxon>
        <taxon>Nitrospiria</taxon>
        <taxon>Nitrospirales</taxon>
        <taxon>Nitrospiraceae</taxon>
        <taxon>Nitrospira</taxon>
    </lineage>
</organism>
<dbReference type="STRING" id="42253.NITMOv2_0239"/>
<comment type="subcellular location">
    <subcellularLocation>
        <location evidence="1">Cell membrane</location>
        <topology evidence="1">Multi-pass membrane protein</topology>
    </subcellularLocation>
</comment>
<dbReference type="Pfam" id="PF10442">
    <property type="entry name" value="FIST_C"/>
    <property type="match status" value="1"/>
</dbReference>
<evidence type="ECO:0008006" key="10">
    <source>
        <dbReference type="Google" id="ProtNLM"/>
    </source>
</evidence>
<dbReference type="OrthoDB" id="9770435at2"/>
<dbReference type="InterPro" id="IPR016741">
    <property type="entry name" value="UCP018953"/>
</dbReference>